<dbReference type="InterPro" id="IPR003822">
    <property type="entry name" value="PAH"/>
</dbReference>
<feature type="region of interest" description="Disordered" evidence="5">
    <location>
        <begin position="216"/>
        <end position="235"/>
    </location>
</feature>
<dbReference type="RefSeq" id="XP_071906287.1">
    <property type="nucleotide sequence ID" value="XM_072050186.1"/>
</dbReference>
<dbReference type="Proteomes" id="UP001652660">
    <property type="component" value="Chromosome 5c"/>
</dbReference>
<comment type="subcellular location">
    <subcellularLocation>
        <location evidence="1 4">Nucleus</location>
    </subcellularLocation>
</comment>
<dbReference type="PANTHER" id="PTHR12346">
    <property type="entry name" value="SIN3B-RELATED"/>
    <property type="match status" value="1"/>
</dbReference>
<dbReference type="Pfam" id="PF02671">
    <property type="entry name" value="PAH"/>
    <property type="match status" value="2"/>
</dbReference>
<dbReference type="Gene3D" id="1.20.1160.11">
    <property type="entry name" value="Paired amphipathic helix"/>
    <property type="match status" value="2"/>
</dbReference>
<dbReference type="InterPro" id="IPR036600">
    <property type="entry name" value="PAH_sf"/>
</dbReference>
<keyword evidence="3 4" id="KW-0539">Nucleus</keyword>
<evidence type="ECO:0000256" key="2">
    <source>
        <dbReference type="ARBA" id="ARBA00022491"/>
    </source>
</evidence>
<gene>
    <name evidence="7" type="primary">LOC140007512</name>
</gene>
<dbReference type="PANTHER" id="PTHR12346:SF0">
    <property type="entry name" value="SIN3A, ISOFORM G"/>
    <property type="match status" value="1"/>
</dbReference>
<evidence type="ECO:0000256" key="3">
    <source>
        <dbReference type="ARBA" id="ARBA00023242"/>
    </source>
</evidence>
<evidence type="ECO:0000256" key="1">
    <source>
        <dbReference type="ARBA" id="ARBA00004123"/>
    </source>
</evidence>
<dbReference type="GeneID" id="140007512"/>
<reference evidence="7" key="1">
    <citation type="submission" date="2025-08" db="UniProtKB">
        <authorList>
            <consortium name="RefSeq"/>
        </authorList>
    </citation>
    <scope>IDENTIFICATION</scope>
    <source>
        <tissue evidence="7">Leaves</tissue>
    </source>
</reference>
<sequence length="318" mass="37671">MEESTENPTMDDALEFIKRVKEVFVYLNDGKSKYEQFGSALDNFYHHRLSREGLVATVEALFEGCGNLSSGFKNFLPKKQETKRVVRIVNRNKKYPRFESRRQECHEFLDKVRARFAGNPEVYKSFLEMMIKYKDRQLDIAQVSEKIFTLLIGHADLVYEFEGFVVDQDHKTRKEVEKIRVFTIDDYMNELEVLLSNLRTSIRRLQKVLGLLKPDSEFDPESDPESNSSPESEDPLRGLRFRCFKRFYGQFDMEKIEALKKSPKEIFPDVLSQLEQKEQELVRYRSYALNFLVEIRRLHCISRKRKARLMLDDCWDLG</sequence>
<evidence type="ECO:0000313" key="7">
    <source>
        <dbReference type="RefSeq" id="XP_071906287.1"/>
    </source>
</evidence>
<accession>A0ABM4UG97</accession>
<organism evidence="6 7">
    <name type="scientific">Coffea arabica</name>
    <name type="common">Arabian coffee</name>
    <dbReference type="NCBI Taxonomy" id="13443"/>
    <lineage>
        <taxon>Eukaryota</taxon>
        <taxon>Viridiplantae</taxon>
        <taxon>Streptophyta</taxon>
        <taxon>Embryophyta</taxon>
        <taxon>Tracheophyta</taxon>
        <taxon>Spermatophyta</taxon>
        <taxon>Magnoliopsida</taxon>
        <taxon>eudicotyledons</taxon>
        <taxon>Gunneridae</taxon>
        <taxon>Pentapetalae</taxon>
        <taxon>asterids</taxon>
        <taxon>lamiids</taxon>
        <taxon>Gentianales</taxon>
        <taxon>Rubiaceae</taxon>
        <taxon>Ixoroideae</taxon>
        <taxon>Gardenieae complex</taxon>
        <taxon>Bertiereae - Coffeeae clade</taxon>
        <taxon>Coffeeae</taxon>
        <taxon>Coffea</taxon>
    </lineage>
</organism>
<dbReference type="InterPro" id="IPR039774">
    <property type="entry name" value="Sin3-like"/>
</dbReference>
<proteinExistence type="predicted"/>
<evidence type="ECO:0000256" key="5">
    <source>
        <dbReference type="SAM" id="MobiDB-lite"/>
    </source>
</evidence>
<dbReference type="PROSITE" id="PS51477">
    <property type="entry name" value="PAH"/>
    <property type="match status" value="2"/>
</dbReference>
<dbReference type="SUPFAM" id="SSF47762">
    <property type="entry name" value="PAH2 domain"/>
    <property type="match status" value="2"/>
</dbReference>
<evidence type="ECO:0000256" key="4">
    <source>
        <dbReference type="PROSITE-ProRule" id="PRU00810"/>
    </source>
</evidence>
<protein>
    <submittedName>
        <fullName evidence="7">Paired amphipathic helix protein Sin3-like 4</fullName>
    </submittedName>
</protein>
<keyword evidence="6" id="KW-1185">Reference proteome</keyword>
<evidence type="ECO:0000313" key="6">
    <source>
        <dbReference type="Proteomes" id="UP001652660"/>
    </source>
</evidence>
<name>A0ABM4UG97_COFAR</name>
<keyword evidence="2" id="KW-0678">Repressor</keyword>